<comment type="subcellular location">
    <subcellularLocation>
        <location evidence="1 15">Cytoplasm</location>
    </subcellularLocation>
</comment>
<keyword evidence="18" id="KW-1185">Reference proteome</keyword>
<dbReference type="PANTHER" id="PTHR11076">
    <property type="entry name" value="DNA REPAIR POLYMERASE UMUC / TRANSFERASE FAMILY MEMBER"/>
    <property type="match status" value="1"/>
</dbReference>
<evidence type="ECO:0000256" key="15">
    <source>
        <dbReference type="HAMAP-Rule" id="MF_01113"/>
    </source>
</evidence>
<evidence type="ECO:0000256" key="2">
    <source>
        <dbReference type="ARBA" id="ARBA00010945"/>
    </source>
</evidence>
<evidence type="ECO:0000256" key="14">
    <source>
        <dbReference type="ARBA" id="ARBA00049244"/>
    </source>
</evidence>
<dbReference type="PROSITE" id="PS50173">
    <property type="entry name" value="UMUC"/>
    <property type="match status" value="1"/>
</dbReference>
<keyword evidence="12 15" id="KW-0238">DNA-binding</keyword>
<dbReference type="RefSeq" id="WP_241276182.1">
    <property type="nucleotide sequence ID" value="NZ_JAKZGS010000018.1"/>
</dbReference>
<keyword evidence="3 15" id="KW-0515">Mutator protein</keyword>
<feature type="site" description="Substrate discrimination" evidence="15">
    <location>
        <position position="17"/>
    </location>
</feature>
<feature type="active site" evidence="15">
    <location>
        <position position="107"/>
    </location>
</feature>
<comment type="function">
    <text evidence="15">Poorly processive, error-prone DNA polymerase involved in untargeted mutagenesis. Copies undamaged DNA at stalled replication forks, which arise in vivo from mismatched or misaligned primer ends. These misaligned primers can be extended by PolIV. Exhibits no 3'-5' exonuclease (proofreading) activity. May be involved in translesional synthesis, in conjunction with the beta clamp from PolIII.</text>
</comment>
<evidence type="ECO:0000256" key="8">
    <source>
        <dbReference type="ARBA" id="ARBA00022723"/>
    </source>
</evidence>
<dbReference type="InterPro" id="IPR017961">
    <property type="entry name" value="DNA_pol_Y-fam_little_finger"/>
</dbReference>
<name>A0ABS9UTS6_9BACT</name>
<dbReference type="Pfam" id="PF21999">
    <property type="entry name" value="IMS_HHH_1"/>
    <property type="match status" value="1"/>
</dbReference>
<dbReference type="InterPro" id="IPR022880">
    <property type="entry name" value="DNApol_IV"/>
</dbReference>
<comment type="similarity">
    <text evidence="2 15">Belongs to the DNA polymerase type-Y family.</text>
</comment>
<feature type="binding site" evidence="15">
    <location>
        <position position="106"/>
    </location>
    <ligand>
        <name>Mg(2+)</name>
        <dbReference type="ChEBI" id="CHEBI:18420"/>
    </ligand>
</feature>
<dbReference type="Pfam" id="PF11799">
    <property type="entry name" value="IMS_C"/>
    <property type="match status" value="1"/>
</dbReference>
<dbReference type="InterPro" id="IPR053848">
    <property type="entry name" value="IMS_HHH_1"/>
</dbReference>
<keyword evidence="9 15" id="KW-0227">DNA damage</keyword>
<keyword evidence="7 15" id="KW-0235">DNA replication</keyword>
<dbReference type="NCBIfam" id="NF002677">
    <property type="entry name" value="PRK02406.1"/>
    <property type="match status" value="1"/>
</dbReference>
<dbReference type="Gene3D" id="3.30.1490.100">
    <property type="entry name" value="DNA polymerase, Y-family, little finger domain"/>
    <property type="match status" value="1"/>
</dbReference>
<evidence type="ECO:0000256" key="12">
    <source>
        <dbReference type="ARBA" id="ARBA00023125"/>
    </source>
</evidence>
<dbReference type="GO" id="GO:0003887">
    <property type="term" value="F:DNA-directed DNA polymerase activity"/>
    <property type="evidence" value="ECO:0007669"/>
    <property type="project" value="UniProtKB-EC"/>
</dbReference>
<protein>
    <recommendedName>
        <fullName evidence="15">DNA polymerase IV</fullName>
        <shortName evidence="15">Pol IV</shortName>
        <ecNumber evidence="15">2.7.7.7</ecNumber>
    </recommendedName>
</protein>
<evidence type="ECO:0000259" key="16">
    <source>
        <dbReference type="PROSITE" id="PS50173"/>
    </source>
</evidence>
<evidence type="ECO:0000256" key="7">
    <source>
        <dbReference type="ARBA" id="ARBA00022705"/>
    </source>
</evidence>
<keyword evidence="4 15" id="KW-0963">Cytoplasm</keyword>
<dbReference type="InterPro" id="IPR036775">
    <property type="entry name" value="DNA_pol_Y-fam_lit_finger_sf"/>
</dbReference>
<feature type="domain" description="UmuC" evidence="16">
    <location>
        <begin position="8"/>
        <end position="187"/>
    </location>
</feature>
<evidence type="ECO:0000256" key="13">
    <source>
        <dbReference type="ARBA" id="ARBA00023204"/>
    </source>
</evidence>
<feature type="binding site" evidence="15">
    <location>
        <position position="12"/>
    </location>
    <ligand>
        <name>Mg(2+)</name>
        <dbReference type="ChEBI" id="CHEBI:18420"/>
    </ligand>
</feature>
<dbReference type="HAMAP" id="MF_01113">
    <property type="entry name" value="DNApol_IV"/>
    <property type="match status" value="1"/>
</dbReference>
<dbReference type="EC" id="2.7.7.7" evidence="15"/>
<dbReference type="Pfam" id="PF00817">
    <property type="entry name" value="IMS"/>
    <property type="match status" value="1"/>
</dbReference>
<keyword evidence="10 15" id="KW-0460">Magnesium</keyword>
<evidence type="ECO:0000256" key="9">
    <source>
        <dbReference type="ARBA" id="ARBA00022763"/>
    </source>
</evidence>
<dbReference type="Gene3D" id="3.40.1170.60">
    <property type="match status" value="1"/>
</dbReference>
<organism evidence="17 18">
    <name type="scientific">Belliella calami</name>
    <dbReference type="NCBI Taxonomy" id="2923436"/>
    <lineage>
        <taxon>Bacteria</taxon>
        <taxon>Pseudomonadati</taxon>
        <taxon>Bacteroidota</taxon>
        <taxon>Cytophagia</taxon>
        <taxon>Cytophagales</taxon>
        <taxon>Cyclobacteriaceae</taxon>
        <taxon>Belliella</taxon>
    </lineage>
</organism>
<accession>A0ABS9UTS6</accession>
<keyword evidence="11 15" id="KW-0239">DNA-directed DNA polymerase</keyword>
<keyword evidence="13 15" id="KW-0234">DNA repair</keyword>
<evidence type="ECO:0000313" key="17">
    <source>
        <dbReference type="EMBL" id="MCH7399668.1"/>
    </source>
</evidence>
<dbReference type="InterPro" id="IPR050116">
    <property type="entry name" value="DNA_polymerase-Y"/>
</dbReference>
<reference evidence="17" key="1">
    <citation type="submission" date="2022-03" db="EMBL/GenBank/DDBJ databases">
        <title>De novo assembled genomes of Belliella spp. (Cyclobacteriaceae) strains.</title>
        <authorList>
            <person name="Szabo A."/>
            <person name="Korponai K."/>
            <person name="Felfoldi T."/>
        </authorList>
    </citation>
    <scope>NUCLEOTIDE SEQUENCE</scope>
    <source>
        <strain evidence="17">DSM 107340</strain>
    </source>
</reference>
<dbReference type="EMBL" id="JAKZGS010000018">
    <property type="protein sequence ID" value="MCH7399668.1"/>
    <property type="molecule type" value="Genomic_DNA"/>
</dbReference>
<dbReference type="InterPro" id="IPR043502">
    <property type="entry name" value="DNA/RNA_pol_sf"/>
</dbReference>
<keyword evidence="8 15" id="KW-0479">Metal-binding</keyword>
<comment type="cofactor">
    <cofactor evidence="15">
        <name>Mg(2+)</name>
        <dbReference type="ChEBI" id="CHEBI:18420"/>
    </cofactor>
    <text evidence="15">Binds 2 magnesium ions per subunit.</text>
</comment>
<evidence type="ECO:0000256" key="5">
    <source>
        <dbReference type="ARBA" id="ARBA00022679"/>
    </source>
</evidence>
<dbReference type="Proteomes" id="UP001165488">
    <property type="component" value="Unassembled WGS sequence"/>
</dbReference>
<sequence>MTPENRKIVHMDLDSFFVSVERLYDSKLNGKPILIGGSGDRGVVASCSYEARKFGVHSAMPMRTARQLCPEAMIIRGDFEKYSQKSHDVTEIIREDVPLFEKSSIDEFYIDYTGMDRFFGCFKMAKELRERILKETGLPISLGLSENKTVSKVATGEAKPNNAREIPFGLEKPFLAPLSVRKIPMIGEKTSHTLYNMGVKKVHTLQIMPSELLEATFGKNGRMIWEKANGIDRSLVTPYSEAKSISSENTFEQDTIDIKMLESHLIAMTEQLASKLRQKQQLTACVTVKIRYSDFDTHTTQQRIAYTSTDHTLISVVKELFKKLYNRRMLIRLIGVRFSSLVHGNYQINLFEDSEKQIRLYQALDRLNIKYGDKTVCRAIGMQVGRRRFNPFNGMGI</sequence>
<dbReference type="Gene3D" id="3.30.70.270">
    <property type="match status" value="1"/>
</dbReference>
<keyword evidence="6 15" id="KW-0548">Nucleotidyltransferase</keyword>
<evidence type="ECO:0000256" key="6">
    <source>
        <dbReference type="ARBA" id="ARBA00022695"/>
    </source>
</evidence>
<dbReference type="InterPro" id="IPR043128">
    <property type="entry name" value="Rev_trsase/Diguanyl_cyclase"/>
</dbReference>
<gene>
    <name evidence="15 17" type="primary">dinB</name>
    <name evidence="17" type="ORF">MM236_16845</name>
</gene>
<dbReference type="SUPFAM" id="SSF100879">
    <property type="entry name" value="Lesion bypass DNA polymerase (Y-family), little finger domain"/>
    <property type="match status" value="1"/>
</dbReference>
<comment type="caution">
    <text evidence="17">The sequence shown here is derived from an EMBL/GenBank/DDBJ whole genome shotgun (WGS) entry which is preliminary data.</text>
</comment>
<dbReference type="PANTHER" id="PTHR11076:SF33">
    <property type="entry name" value="DNA POLYMERASE KAPPA"/>
    <property type="match status" value="1"/>
</dbReference>
<evidence type="ECO:0000256" key="1">
    <source>
        <dbReference type="ARBA" id="ARBA00004496"/>
    </source>
</evidence>
<dbReference type="CDD" id="cd03586">
    <property type="entry name" value="PolY_Pol_IV_kappa"/>
    <property type="match status" value="1"/>
</dbReference>
<evidence type="ECO:0000256" key="10">
    <source>
        <dbReference type="ARBA" id="ARBA00022842"/>
    </source>
</evidence>
<keyword evidence="5 15" id="KW-0808">Transferase</keyword>
<comment type="subunit">
    <text evidence="15">Monomer.</text>
</comment>
<proteinExistence type="inferred from homology"/>
<comment type="catalytic activity">
    <reaction evidence="14 15">
        <text>DNA(n) + a 2'-deoxyribonucleoside 5'-triphosphate = DNA(n+1) + diphosphate</text>
        <dbReference type="Rhea" id="RHEA:22508"/>
        <dbReference type="Rhea" id="RHEA-COMP:17339"/>
        <dbReference type="Rhea" id="RHEA-COMP:17340"/>
        <dbReference type="ChEBI" id="CHEBI:33019"/>
        <dbReference type="ChEBI" id="CHEBI:61560"/>
        <dbReference type="ChEBI" id="CHEBI:173112"/>
        <dbReference type="EC" id="2.7.7.7"/>
    </reaction>
</comment>
<dbReference type="Gene3D" id="1.10.150.20">
    <property type="entry name" value="5' to 3' exonuclease, C-terminal subdomain"/>
    <property type="match status" value="1"/>
</dbReference>
<dbReference type="SUPFAM" id="SSF56672">
    <property type="entry name" value="DNA/RNA polymerases"/>
    <property type="match status" value="1"/>
</dbReference>
<evidence type="ECO:0000256" key="3">
    <source>
        <dbReference type="ARBA" id="ARBA00022457"/>
    </source>
</evidence>
<evidence type="ECO:0000313" key="18">
    <source>
        <dbReference type="Proteomes" id="UP001165488"/>
    </source>
</evidence>
<evidence type="ECO:0000256" key="11">
    <source>
        <dbReference type="ARBA" id="ARBA00022932"/>
    </source>
</evidence>
<evidence type="ECO:0000256" key="4">
    <source>
        <dbReference type="ARBA" id="ARBA00022490"/>
    </source>
</evidence>
<dbReference type="InterPro" id="IPR001126">
    <property type="entry name" value="UmuC"/>
</dbReference>